<keyword evidence="1" id="KW-0175">Coiled coil</keyword>
<reference evidence="2" key="1">
    <citation type="submission" date="2015-10" db="EMBL/GenBank/DDBJ databases">
        <title>Description of Candidatus Tenderia electrophaga gen. nov, sp. nov., an Uncultivated Electroautotroph from a Biocathode Enrichment.</title>
        <authorList>
            <person name="Eddie B.J."/>
            <person name="Malanoski A.P."/>
            <person name="Wang Z."/>
            <person name="Hall R.J."/>
            <person name="Oh S.D."/>
            <person name="Heiner C."/>
            <person name="Lin B."/>
            <person name="Strycharz-Glaven S.M."/>
        </authorList>
    </citation>
    <scope>NUCLEOTIDE SEQUENCE [LARGE SCALE GENOMIC DNA]</scope>
    <source>
        <strain evidence="2">NRL1</strain>
    </source>
</reference>
<dbReference type="EMBL" id="CP013099">
    <property type="protein sequence ID" value="ALP53808.1"/>
    <property type="molecule type" value="Genomic_DNA"/>
</dbReference>
<evidence type="ECO:0000313" key="3">
    <source>
        <dbReference type="Proteomes" id="UP000055136"/>
    </source>
</evidence>
<keyword evidence="3" id="KW-1185">Reference proteome</keyword>
<proteinExistence type="predicted"/>
<accession>A0A0S2TF80</accession>
<feature type="coiled-coil region" evidence="1">
    <location>
        <begin position="987"/>
        <end position="1049"/>
    </location>
</feature>
<protein>
    <submittedName>
        <fullName evidence="2">Uncharacterized protein</fullName>
    </submittedName>
</protein>
<dbReference type="Gene3D" id="2.60.120.260">
    <property type="entry name" value="Galactose-binding domain-like"/>
    <property type="match status" value="1"/>
</dbReference>
<dbReference type="KEGG" id="tee:Tel_12065"/>
<name>A0A0S2TF80_9GAMM</name>
<organism evidence="2 3">
    <name type="scientific">Candidatus Tenderia electrophaga</name>
    <dbReference type="NCBI Taxonomy" id="1748243"/>
    <lineage>
        <taxon>Bacteria</taxon>
        <taxon>Pseudomonadati</taxon>
        <taxon>Pseudomonadota</taxon>
        <taxon>Gammaproteobacteria</taxon>
        <taxon>Candidatus Tenderiales</taxon>
        <taxon>Candidatus Tenderiaceae</taxon>
        <taxon>Candidatus Tenderia</taxon>
    </lineage>
</organism>
<dbReference type="STRING" id="1748243.Tel_12065"/>
<evidence type="ECO:0000313" key="2">
    <source>
        <dbReference type="EMBL" id="ALP53808.1"/>
    </source>
</evidence>
<sequence length="1410" mass="154216">MKRFPIDDPVHGEQLLAVQPAIERYPDADWRQRLEYFTGRALTHTALRLEQQGRAGHLATLGQAVSPGVVTGLEADAVETGDGVVIEIAAGMGIAASGEIVHINRNQQLKLDDIRVYAPASLLEGEGVEGAYKLGDTLGALRAAGVALPAAMVLVLQPVTVEHFGQEPSTDPCDYDPSDEAFENWQWVDGSRLVLYAWNRELGPLPVLGNWQRNRIAYAVFDYERSLSEGAYLPWSSVGVPIALIGLDAALQYQFIDRNSVVRRGGEAKGNAVPISPAGDRFLWQAQFEQFNEQLVDWVMNTPGLEPADIQAGAEFRYLPPVGVLPKEALAARQQLQHFFPPSYAVRALAIPYEQLDLAIEESASLLPYDLNAPDRVEVLVPVPQQHYDPKLLVVEVIDPIFDQTIARYTTQRNQWLGRRLIVRNIASALFRAMKGRPLLYPADDPNAIDSLEQPIEFEQQLVQRGDECRYFKGQTAPPSNWFQNGFDDANWTAGVTSIGYGTGGLGTALDDMPGNYVTLFLRHGFSLASIEEAHRYTLSVTTNGGFYAYLNGRYLSSANVTRPFHNAPAATAQELQTRFYELGELKGRLIEGENVLAIQAHSPGADEGEFSVSVALLDTEDQFGTVEVVPGKLQPPFGQAQYQVEALAALRNYLDTTTPLSDAEVAELDEKGIEEYINFLQQKINKANDRVEFGFLRLRTDMYRVRQMMLGNEVGTKLATSPALAEIAKGESAVATKNELSEFYTRIKQATPQTGGDGGGAVNSPVTHVPAGDAGNVSVAGTANINIVGGNSFVSGELSGRDLAGGSAALENAVLRDMSLRNRNISLAGVQDAELNFATMFETQSSSAALFNVATPQEVGEQNPVIGMVQNFNNVTVGERLQESGANVSYMAGVAVKGELLGDLVDSDINIDDLSVPGVSADGESVSFADIRADRSILDGVLNGNYDPVDSDDEAAYFNAGVKALENVVGVLRLIEGRVHAYRRAVSRCQDTLKDIRDELNQADQRLKTLGDELAEARHDLTVARALKAEEQARIDALNAKRDKILATQVSFLLFRRPRTVDVRLDAPMHYVNPDLSDQPLPLCDLSDVQTPEPVAAMLDVVRDAPMKWFVAVNLILPHLSRLADLHVTLANAKQRAATKITAHPFLKLNFQVPDTLFQGMGAALMQAQQRVQIERKKTAALDLAAFQRFGWQESIKRVPEVVSLGDLIDGNHGRMGASQRAAREMEMISKVATCLYVNFSEVPAGIRLAWAERLSQYDQPVKLRNLYSLPRFGELDYIERHDMQRLVDWLYGRVFSKYSEAQHMISDLIRVALLGASHAPVNQLIAGYIPAPIVVRPGSFVNVIADLTRVRVGMAISMVSGGNTLVRGKVADISGGQLSAEVHSVVGESVQLESGARVQIGERLGMMF</sequence>
<evidence type="ECO:0000256" key="1">
    <source>
        <dbReference type="SAM" id="Coils"/>
    </source>
</evidence>
<gene>
    <name evidence="2" type="ORF">Tel_12065</name>
</gene>
<dbReference type="Proteomes" id="UP000055136">
    <property type="component" value="Chromosome"/>
</dbReference>